<keyword evidence="3" id="KW-0804">Transcription</keyword>
<protein>
    <submittedName>
        <fullName evidence="6">Transcriptional regulator TetR family</fullName>
    </submittedName>
</protein>
<gene>
    <name evidence="6" type="ordered locus">MEALZ_0359</name>
</gene>
<dbReference type="InterPro" id="IPR001647">
    <property type="entry name" value="HTH_TetR"/>
</dbReference>
<dbReference type="InterPro" id="IPR011075">
    <property type="entry name" value="TetR_C"/>
</dbReference>
<dbReference type="RefSeq" id="WP_014146868.1">
    <property type="nucleotide sequence ID" value="NC_016112.1"/>
</dbReference>
<accession>G4SXK4</accession>
<dbReference type="PANTHER" id="PTHR30055:SF240">
    <property type="entry name" value="HTH-TYPE TRANSCRIPTIONAL REGULATOR ACRR"/>
    <property type="match status" value="1"/>
</dbReference>
<dbReference type="Pfam" id="PF16925">
    <property type="entry name" value="TetR_C_13"/>
    <property type="match status" value="1"/>
</dbReference>
<dbReference type="AlphaFoldDB" id="G4SXK4"/>
<dbReference type="HOGENOM" id="CLU_069356_12_3_6"/>
<sequence>MNSHVKHLPADERRAVTVEAVVELAGLQNPSEITTAAIAKHMNLTQGALFRHFPTKDAIWQAVMEWVAERLMARIDGAAQGIESPLAAMQAIFMSHVEFVAEHPGVPRMMFGELQRTKQTAPKRIVQTLILRYGERLHRLIEAGKECGELSIELDTEAAANLFIGTIQGLVMQSLLAGNVERIRHDAPRVFAIYQRGIRSAQ</sequence>
<feature type="DNA-binding region" description="H-T-H motif" evidence="4">
    <location>
        <begin position="34"/>
        <end position="53"/>
    </location>
</feature>
<organism evidence="6 7">
    <name type="scientific">Methylotuvimicrobium alcaliphilum (strain DSM 19304 / NCIMB 14124 / VKM B-2133 / 20Z)</name>
    <name type="common">Methylomicrobium alcaliphilum</name>
    <dbReference type="NCBI Taxonomy" id="1091494"/>
    <lineage>
        <taxon>Bacteria</taxon>
        <taxon>Pseudomonadati</taxon>
        <taxon>Pseudomonadota</taxon>
        <taxon>Gammaproteobacteria</taxon>
        <taxon>Methylococcales</taxon>
        <taxon>Methylococcaceae</taxon>
        <taxon>Methylotuvimicrobium</taxon>
    </lineage>
</organism>
<evidence type="ECO:0000313" key="6">
    <source>
        <dbReference type="EMBL" id="CCE22059.1"/>
    </source>
</evidence>
<feature type="domain" description="HTH tetR-type" evidence="5">
    <location>
        <begin position="11"/>
        <end position="71"/>
    </location>
</feature>
<dbReference type="SUPFAM" id="SSF46689">
    <property type="entry name" value="Homeodomain-like"/>
    <property type="match status" value="1"/>
</dbReference>
<dbReference type="PANTHER" id="PTHR30055">
    <property type="entry name" value="HTH-TYPE TRANSCRIPTIONAL REGULATOR RUTR"/>
    <property type="match status" value="1"/>
</dbReference>
<dbReference type="Pfam" id="PF00440">
    <property type="entry name" value="TetR_N"/>
    <property type="match status" value="1"/>
</dbReference>
<dbReference type="Proteomes" id="UP000008315">
    <property type="component" value="Chromosome"/>
</dbReference>
<evidence type="ECO:0000313" key="7">
    <source>
        <dbReference type="Proteomes" id="UP000008315"/>
    </source>
</evidence>
<evidence type="ECO:0000256" key="2">
    <source>
        <dbReference type="ARBA" id="ARBA00023125"/>
    </source>
</evidence>
<dbReference type="GO" id="GO:0003700">
    <property type="term" value="F:DNA-binding transcription factor activity"/>
    <property type="evidence" value="ECO:0007669"/>
    <property type="project" value="TreeGrafter"/>
</dbReference>
<evidence type="ECO:0000256" key="4">
    <source>
        <dbReference type="PROSITE-ProRule" id="PRU00335"/>
    </source>
</evidence>
<reference evidence="7" key="1">
    <citation type="journal article" date="2012" name="J. Bacteriol.">
        <title>Genome sequence of the haloalkaliphilic methanotrophic bacterium Methylomicrobium alcaliphilum 20Z.</title>
        <authorList>
            <person name="Vuilleumier S."/>
            <person name="Khmelenina V.N."/>
            <person name="Bringel F."/>
            <person name="Reshetnikov A.S."/>
            <person name="Lajus A."/>
            <person name="Mangenot S."/>
            <person name="Rouy Z."/>
            <person name="Op den Camp H.J."/>
            <person name="Jetten M.S."/>
            <person name="Dispirito A.A."/>
            <person name="Dunfield P."/>
            <person name="Klotz M.G."/>
            <person name="Semrau J.D."/>
            <person name="Stein L.Y."/>
            <person name="Barbe V."/>
            <person name="Medigue C."/>
            <person name="Trotsenko Y.A."/>
            <person name="Kalyuzhnaya M.G."/>
        </authorList>
    </citation>
    <scope>NUCLEOTIDE SEQUENCE [LARGE SCALE GENOMIC DNA]</scope>
    <source>
        <strain evidence="7">DSM 19304 / NCIMB 14124 / VKM B-2133 / 20Z</strain>
    </source>
</reference>
<dbReference type="PATRIC" id="fig|271065.3.peg.372"/>
<keyword evidence="2 4" id="KW-0238">DNA-binding</keyword>
<name>G4SXK4_META2</name>
<dbReference type="InterPro" id="IPR036271">
    <property type="entry name" value="Tet_transcr_reg_TetR-rel_C_sf"/>
</dbReference>
<dbReference type="GO" id="GO:0000976">
    <property type="term" value="F:transcription cis-regulatory region binding"/>
    <property type="evidence" value="ECO:0007669"/>
    <property type="project" value="TreeGrafter"/>
</dbReference>
<dbReference type="InterPro" id="IPR009057">
    <property type="entry name" value="Homeodomain-like_sf"/>
</dbReference>
<evidence type="ECO:0000256" key="3">
    <source>
        <dbReference type="ARBA" id="ARBA00023163"/>
    </source>
</evidence>
<keyword evidence="1" id="KW-0805">Transcription regulation</keyword>
<dbReference type="SUPFAM" id="SSF48498">
    <property type="entry name" value="Tetracyclin repressor-like, C-terminal domain"/>
    <property type="match status" value="1"/>
</dbReference>
<evidence type="ECO:0000256" key="1">
    <source>
        <dbReference type="ARBA" id="ARBA00023015"/>
    </source>
</evidence>
<keyword evidence="7" id="KW-1185">Reference proteome</keyword>
<dbReference type="STRING" id="1091494.MEALZ_0359"/>
<evidence type="ECO:0000259" key="5">
    <source>
        <dbReference type="PROSITE" id="PS50977"/>
    </source>
</evidence>
<dbReference type="PROSITE" id="PS50977">
    <property type="entry name" value="HTH_TETR_2"/>
    <property type="match status" value="1"/>
</dbReference>
<dbReference type="Gene3D" id="1.10.357.10">
    <property type="entry name" value="Tetracycline Repressor, domain 2"/>
    <property type="match status" value="1"/>
</dbReference>
<dbReference type="KEGG" id="mah:MEALZ_0359"/>
<dbReference type="InterPro" id="IPR050109">
    <property type="entry name" value="HTH-type_TetR-like_transc_reg"/>
</dbReference>
<dbReference type="EMBL" id="FO082060">
    <property type="protein sequence ID" value="CCE22059.1"/>
    <property type="molecule type" value="Genomic_DNA"/>
</dbReference>
<proteinExistence type="predicted"/>